<evidence type="ECO:0000313" key="7">
    <source>
        <dbReference type="Proteomes" id="UP000605848"/>
    </source>
</evidence>
<dbReference type="SUPFAM" id="SSF52172">
    <property type="entry name" value="CheY-like"/>
    <property type="match status" value="1"/>
</dbReference>
<organism evidence="6 7">
    <name type="scientific">Microvirga aerilata</name>
    <dbReference type="NCBI Taxonomy" id="670292"/>
    <lineage>
        <taxon>Bacteria</taxon>
        <taxon>Pseudomonadati</taxon>
        <taxon>Pseudomonadota</taxon>
        <taxon>Alphaproteobacteria</taxon>
        <taxon>Hyphomicrobiales</taxon>
        <taxon>Methylobacteriaceae</taxon>
        <taxon>Microvirga</taxon>
    </lineage>
</organism>
<gene>
    <name evidence="6" type="ORF">JKG68_26100</name>
</gene>
<dbReference type="PANTHER" id="PTHR44591:SF3">
    <property type="entry name" value="RESPONSE REGULATORY DOMAIN-CONTAINING PROTEIN"/>
    <property type="match status" value="1"/>
</dbReference>
<evidence type="ECO:0000256" key="1">
    <source>
        <dbReference type="ARBA" id="ARBA00022553"/>
    </source>
</evidence>
<feature type="domain" description="Response regulatory" evidence="5">
    <location>
        <begin position="18"/>
        <end position="134"/>
    </location>
</feature>
<reference evidence="6" key="1">
    <citation type="submission" date="2021-01" db="EMBL/GenBank/DDBJ databases">
        <title>Microvirga sp.</title>
        <authorList>
            <person name="Kim M.K."/>
        </authorList>
    </citation>
    <scope>NUCLEOTIDE SEQUENCE</scope>
    <source>
        <strain evidence="6">5420S-16</strain>
    </source>
</reference>
<dbReference type="RefSeq" id="WP_202064626.1">
    <property type="nucleotide sequence ID" value="NZ_JAEQMY010000080.1"/>
</dbReference>
<keyword evidence="1 4" id="KW-0597">Phosphoprotein</keyword>
<dbReference type="Proteomes" id="UP000605848">
    <property type="component" value="Unassembled WGS sequence"/>
</dbReference>
<dbReference type="GO" id="GO:0000160">
    <property type="term" value="P:phosphorelay signal transduction system"/>
    <property type="evidence" value="ECO:0007669"/>
    <property type="project" value="InterPro"/>
</dbReference>
<dbReference type="InterPro" id="IPR011006">
    <property type="entry name" value="CheY-like_superfamily"/>
</dbReference>
<dbReference type="Pfam" id="PF00072">
    <property type="entry name" value="Response_reg"/>
    <property type="match status" value="1"/>
</dbReference>
<name>A0A936ZGL5_9HYPH</name>
<sequence>MSPAATNLTPQSDIPQQTILIVEDEVLVRLVIADYLRECGYKVHEAVNAAEAVAMLQAPEVSIDIVFSDVQMPGDMDGFGLARWIRGNKPGVQVILTSGVERSADIAATLCEAGPLLEKPYSSQGVVDRIKQLVAKGQRS</sequence>
<evidence type="ECO:0000256" key="2">
    <source>
        <dbReference type="ARBA" id="ARBA00023015"/>
    </source>
</evidence>
<evidence type="ECO:0000259" key="5">
    <source>
        <dbReference type="PROSITE" id="PS50110"/>
    </source>
</evidence>
<proteinExistence type="predicted"/>
<dbReference type="InterPro" id="IPR001789">
    <property type="entry name" value="Sig_transdc_resp-reg_receiver"/>
</dbReference>
<evidence type="ECO:0000256" key="4">
    <source>
        <dbReference type="PROSITE-ProRule" id="PRU00169"/>
    </source>
</evidence>
<dbReference type="AlphaFoldDB" id="A0A936ZGL5"/>
<feature type="modified residue" description="4-aspartylphosphate" evidence="4">
    <location>
        <position position="69"/>
    </location>
</feature>
<keyword evidence="2" id="KW-0805">Transcription regulation</keyword>
<dbReference type="Gene3D" id="3.40.50.2300">
    <property type="match status" value="1"/>
</dbReference>
<protein>
    <submittedName>
        <fullName evidence="6">Response regulator</fullName>
    </submittedName>
</protein>
<keyword evidence="7" id="KW-1185">Reference proteome</keyword>
<dbReference type="EMBL" id="JAEQMY010000080">
    <property type="protein sequence ID" value="MBL0407395.1"/>
    <property type="molecule type" value="Genomic_DNA"/>
</dbReference>
<evidence type="ECO:0000313" key="6">
    <source>
        <dbReference type="EMBL" id="MBL0407395.1"/>
    </source>
</evidence>
<dbReference type="SMART" id="SM00448">
    <property type="entry name" value="REC"/>
    <property type="match status" value="1"/>
</dbReference>
<comment type="caution">
    <text evidence="6">The sequence shown here is derived from an EMBL/GenBank/DDBJ whole genome shotgun (WGS) entry which is preliminary data.</text>
</comment>
<keyword evidence="3" id="KW-0804">Transcription</keyword>
<dbReference type="PANTHER" id="PTHR44591">
    <property type="entry name" value="STRESS RESPONSE REGULATOR PROTEIN 1"/>
    <property type="match status" value="1"/>
</dbReference>
<dbReference type="PROSITE" id="PS50110">
    <property type="entry name" value="RESPONSE_REGULATORY"/>
    <property type="match status" value="1"/>
</dbReference>
<evidence type="ECO:0000256" key="3">
    <source>
        <dbReference type="ARBA" id="ARBA00023163"/>
    </source>
</evidence>
<accession>A0A936ZGL5</accession>
<dbReference type="InterPro" id="IPR050595">
    <property type="entry name" value="Bact_response_regulator"/>
</dbReference>